<dbReference type="Proteomes" id="UP000318833">
    <property type="component" value="Unassembled WGS sequence"/>
</dbReference>
<comment type="caution">
    <text evidence="1">The sequence shown here is derived from an EMBL/GenBank/DDBJ whole genome shotgun (WGS) entry which is preliminary data.</text>
</comment>
<gene>
    <name evidence="1" type="ORF">FOF46_27875</name>
</gene>
<dbReference type="RefSeq" id="WP_143918757.1">
    <property type="nucleotide sequence ID" value="NZ_CANMIK010000028.1"/>
</dbReference>
<accession>A0A554VBK5</accession>
<keyword evidence="2" id="KW-1185">Reference proteome</keyword>
<dbReference type="AlphaFoldDB" id="A0A554VBK5"/>
<evidence type="ECO:0000313" key="1">
    <source>
        <dbReference type="EMBL" id="TSE03964.1"/>
    </source>
</evidence>
<sequence length="73" mass="8334">MKTNVLKNSNLTESDLIKIKDNRHKIKPTALAEKFDCTESYVNMLLRGDREPKSYKAKNILEGALKILEAIND</sequence>
<evidence type="ECO:0000313" key="2">
    <source>
        <dbReference type="Proteomes" id="UP000318833"/>
    </source>
</evidence>
<protein>
    <submittedName>
        <fullName evidence="1">Uncharacterized protein</fullName>
    </submittedName>
</protein>
<reference evidence="1 2" key="1">
    <citation type="submission" date="2019-07" db="EMBL/GenBank/DDBJ databases">
        <title>The draft genome sequence of Aquimarina algiphila M91.</title>
        <authorList>
            <person name="Meng X."/>
        </authorList>
    </citation>
    <scope>NUCLEOTIDE SEQUENCE [LARGE SCALE GENOMIC DNA]</scope>
    <source>
        <strain evidence="1 2">M91</strain>
    </source>
</reference>
<proteinExistence type="predicted"/>
<dbReference type="EMBL" id="VLNR01000093">
    <property type="protein sequence ID" value="TSE03964.1"/>
    <property type="molecule type" value="Genomic_DNA"/>
</dbReference>
<organism evidence="1 2">
    <name type="scientific">Aquimarina algiphila</name>
    <dbReference type="NCBI Taxonomy" id="2047982"/>
    <lineage>
        <taxon>Bacteria</taxon>
        <taxon>Pseudomonadati</taxon>
        <taxon>Bacteroidota</taxon>
        <taxon>Flavobacteriia</taxon>
        <taxon>Flavobacteriales</taxon>
        <taxon>Flavobacteriaceae</taxon>
        <taxon>Aquimarina</taxon>
    </lineage>
</organism>
<name>A0A554VBK5_9FLAO</name>